<dbReference type="GO" id="GO:0003677">
    <property type="term" value="F:DNA binding"/>
    <property type="evidence" value="ECO:0007669"/>
    <property type="project" value="UniProtKB-KW"/>
</dbReference>
<keyword evidence="3" id="KW-1185">Reference proteome</keyword>
<accession>A0ABQ2UMB9</accession>
<evidence type="ECO:0000313" key="2">
    <source>
        <dbReference type="EMBL" id="GGU44114.1"/>
    </source>
</evidence>
<feature type="domain" description="HTH cro/C1-type" evidence="1">
    <location>
        <begin position="96"/>
        <end position="151"/>
    </location>
</feature>
<keyword evidence="2" id="KW-0238">DNA-binding</keyword>
<sequence length="247" mass="26909">MRSHLVTYRVPVNTHDGDARRPPFNAAAARRLREALGMTHAHVAYGIWAAYGIQLHPATVASWELGESAPTEAELTALAGALWCAPAELLGTPGTLREYRLALGLAPADLALRIGMDQTTYERLEGGGPWRGTERQAAALAEALRLPLPALLRFTGQEEQLAALLTSAATTRWQGYVRPVGKLAPLPKERLQDVLQQLHEEYHATMTASLSWTGGGAPDESGKAGRDFLDGIVMEFWRRAGEMEPPR</sequence>
<dbReference type="InterPro" id="IPR010982">
    <property type="entry name" value="Lambda_DNA-bd_dom_sf"/>
</dbReference>
<evidence type="ECO:0000313" key="3">
    <source>
        <dbReference type="Proteomes" id="UP000654471"/>
    </source>
</evidence>
<protein>
    <submittedName>
        <fullName evidence="2">DNA-binding protein</fullName>
    </submittedName>
</protein>
<name>A0ABQ2UMB9_9ACTN</name>
<proteinExistence type="predicted"/>
<dbReference type="CDD" id="cd00093">
    <property type="entry name" value="HTH_XRE"/>
    <property type="match status" value="1"/>
</dbReference>
<dbReference type="PROSITE" id="PS50943">
    <property type="entry name" value="HTH_CROC1"/>
    <property type="match status" value="1"/>
</dbReference>
<dbReference type="InterPro" id="IPR001387">
    <property type="entry name" value="Cro/C1-type_HTH"/>
</dbReference>
<reference evidence="3" key="1">
    <citation type="journal article" date="2019" name="Int. J. Syst. Evol. Microbiol.">
        <title>The Global Catalogue of Microorganisms (GCM) 10K type strain sequencing project: providing services to taxonomists for standard genome sequencing and annotation.</title>
        <authorList>
            <consortium name="The Broad Institute Genomics Platform"/>
            <consortium name="The Broad Institute Genome Sequencing Center for Infectious Disease"/>
            <person name="Wu L."/>
            <person name="Ma J."/>
        </authorList>
    </citation>
    <scope>NUCLEOTIDE SEQUENCE [LARGE SCALE GENOMIC DNA]</scope>
    <source>
        <strain evidence="3">JCM 3399</strain>
    </source>
</reference>
<dbReference type="Pfam" id="PF13560">
    <property type="entry name" value="HTH_31"/>
    <property type="match status" value="1"/>
</dbReference>
<dbReference type="EMBL" id="BMRP01000001">
    <property type="protein sequence ID" value="GGU44114.1"/>
    <property type="molecule type" value="Genomic_DNA"/>
</dbReference>
<organism evidence="2 3">
    <name type="scientific">Streptomyces albospinus</name>
    <dbReference type="NCBI Taxonomy" id="285515"/>
    <lineage>
        <taxon>Bacteria</taxon>
        <taxon>Bacillati</taxon>
        <taxon>Actinomycetota</taxon>
        <taxon>Actinomycetes</taxon>
        <taxon>Kitasatosporales</taxon>
        <taxon>Streptomycetaceae</taxon>
        <taxon>Streptomyces</taxon>
    </lineage>
</organism>
<gene>
    <name evidence="2" type="ORF">GCM10010211_04480</name>
</gene>
<evidence type="ECO:0000259" key="1">
    <source>
        <dbReference type="PROSITE" id="PS50943"/>
    </source>
</evidence>
<comment type="caution">
    <text evidence="2">The sequence shown here is derived from an EMBL/GenBank/DDBJ whole genome shotgun (WGS) entry which is preliminary data.</text>
</comment>
<dbReference type="SMART" id="SM00530">
    <property type="entry name" value="HTH_XRE"/>
    <property type="match status" value="2"/>
</dbReference>
<dbReference type="Proteomes" id="UP000654471">
    <property type="component" value="Unassembled WGS sequence"/>
</dbReference>
<dbReference type="Gene3D" id="1.10.260.40">
    <property type="entry name" value="lambda repressor-like DNA-binding domains"/>
    <property type="match status" value="2"/>
</dbReference>
<dbReference type="SUPFAM" id="SSF47413">
    <property type="entry name" value="lambda repressor-like DNA-binding domains"/>
    <property type="match status" value="1"/>
</dbReference>